<keyword evidence="4" id="KW-1185">Reference proteome</keyword>
<dbReference type="InterPro" id="IPR001128">
    <property type="entry name" value="Cyt_P450"/>
</dbReference>
<dbReference type="PROSITE" id="PS00086">
    <property type="entry name" value="CYTOCHROME_P450"/>
    <property type="match status" value="1"/>
</dbReference>
<dbReference type="AlphaFoldDB" id="A0A917UJQ2"/>
<keyword evidence="2" id="KW-0560">Oxidoreductase</keyword>
<dbReference type="GO" id="GO:0020037">
    <property type="term" value="F:heme binding"/>
    <property type="evidence" value="ECO:0007669"/>
    <property type="project" value="InterPro"/>
</dbReference>
<keyword evidence="2" id="KW-0479">Metal-binding</keyword>
<evidence type="ECO:0000256" key="2">
    <source>
        <dbReference type="RuleBase" id="RU000461"/>
    </source>
</evidence>
<dbReference type="PRINTS" id="PR00359">
    <property type="entry name" value="BP450"/>
</dbReference>
<comment type="similarity">
    <text evidence="1 2">Belongs to the cytochrome P450 family.</text>
</comment>
<dbReference type="Gene3D" id="1.10.630.10">
    <property type="entry name" value="Cytochrome P450"/>
    <property type="match status" value="1"/>
</dbReference>
<organism evidence="3 4">
    <name type="scientific">Streptomyces brasiliensis</name>
    <dbReference type="NCBI Taxonomy" id="1954"/>
    <lineage>
        <taxon>Bacteria</taxon>
        <taxon>Bacillati</taxon>
        <taxon>Actinomycetota</taxon>
        <taxon>Actinomycetes</taxon>
        <taxon>Kitasatosporales</taxon>
        <taxon>Streptomycetaceae</taxon>
        <taxon>Streptomyces</taxon>
    </lineage>
</organism>
<comment type="caution">
    <text evidence="3">The sequence shown here is derived from an EMBL/GenBank/DDBJ whole genome shotgun (WGS) entry which is preliminary data.</text>
</comment>
<evidence type="ECO:0000256" key="1">
    <source>
        <dbReference type="ARBA" id="ARBA00010617"/>
    </source>
</evidence>
<dbReference type="InterPro" id="IPR036396">
    <property type="entry name" value="Cyt_P450_sf"/>
</dbReference>
<dbReference type="GO" id="GO:0004497">
    <property type="term" value="F:monooxygenase activity"/>
    <property type="evidence" value="ECO:0007669"/>
    <property type="project" value="UniProtKB-KW"/>
</dbReference>
<reference evidence="3" key="2">
    <citation type="submission" date="2020-09" db="EMBL/GenBank/DDBJ databases">
        <authorList>
            <person name="Sun Q."/>
            <person name="Ohkuma M."/>
        </authorList>
    </citation>
    <scope>NUCLEOTIDE SEQUENCE</scope>
    <source>
        <strain evidence="3">JCM 3086</strain>
    </source>
</reference>
<evidence type="ECO:0000313" key="3">
    <source>
        <dbReference type="EMBL" id="GGJ62628.1"/>
    </source>
</evidence>
<dbReference type="InterPro" id="IPR017972">
    <property type="entry name" value="Cyt_P450_CS"/>
</dbReference>
<protein>
    <submittedName>
        <fullName evidence="3">Cytochrome P450</fullName>
    </submittedName>
</protein>
<gene>
    <name evidence="3" type="ORF">GCM10010121_086540</name>
</gene>
<keyword evidence="2" id="KW-0408">Iron</keyword>
<dbReference type="Pfam" id="PF00067">
    <property type="entry name" value="p450"/>
    <property type="match status" value="1"/>
</dbReference>
<keyword evidence="2" id="KW-0503">Monooxygenase</keyword>
<dbReference type="EMBL" id="BMQA01000072">
    <property type="protein sequence ID" value="GGJ62628.1"/>
    <property type="molecule type" value="Genomic_DNA"/>
</dbReference>
<accession>A0A917UJQ2</accession>
<dbReference type="InterPro" id="IPR002397">
    <property type="entry name" value="Cyt_P450_B"/>
</dbReference>
<proteinExistence type="inferred from homology"/>
<dbReference type="GO" id="GO:0016705">
    <property type="term" value="F:oxidoreductase activity, acting on paired donors, with incorporation or reduction of molecular oxygen"/>
    <property type="evidence" value="ECO:0007669"/>
    <property type="project" value="InterPro"/>
</dbReference>
<name>A0A917UJQ2_9ACTN</name>
<reference evidence="3" key="1">
    <citation type="journal article" date="2014" name="Int. J. Syst. Evol. Microbiol.">
        <title>Complete genome sequence of Corynebacterium casei LMG S-19264T (=DSM 44701T), isolated from a smear-ripened cheese.</title>
        <authorList>
            <consortium name="US DOE Joint Genome Institute (JGI-PGF)"/>
            <person name="Walter F."/>
            <person name="Albersmeier A."/>
            <person name="Kalinowski J."/>
            <person name="Ruckert C."/>
        </authorList>
    </citation>
    <scope>NUCLEOTIDE SEQUENCE</scope>
    <source>
        <strain evidence="3">JCM 3086</strain>
    </source>
</reference>
<dbReference type="GO" id="GO:0005506">
    <property type="term" value="F:iron ion binding"/>
    <property type="evidence" value="ECO:0007669"/>
    <property type="project" value="InterPro"/>
</dbReference>
<dbReference type="CDD" id="cd11038">
    <property type="entry name" value="CYP_AurH-like"/>
    <property type="match status" value="1"/>
</dbReference>
<dbReference type="PANTHER" id="PTHR46696">
    <property type="entry name" value="P450, PUTATIVE (EUROFUNG)-RELATED"/>
    <property type="match status" value="1"/>
</dbReference>
<dbReference type="RefSeq" id="WP_189316816.1">
    <property type="nucleotide sequence ID" value="NZ_BMQA01000072.1"/>
</dbReference>
<dbReference type="PANTHER" id="PTHR46696:SF6">
    <property type="entry name" value="P450, PUTATIVE (EUROFUNG)-RELATED"/>
    <property type="match status" value="1"/>
</dbReference>
<evidence type="ECO:0000313" key="4">
    <source>
        <dbReference type="Proteomes" id="UP000657574"/>
    </source>
</evidence>
<keyword evidence="2" id="KW-0349">Heme</keyword>
<sequence length="401" mass="44761">MTGTAAVNAAPYFDVTDPSFSIKSAAVHEARERSWYARTNYGLAVLRYEEVSRLLKHPKLRQGSAAWPAHNGITEGPFADWWASWVLNKEGEEHHRLRRLMNPAFSPKLIGGLVPRFQTLAAELIDGFQEPGRCEFVSEFAEPYAARVIAIMLGIPETEWPVIARESATIGLAMGVTIRQDMPKIEAALSNLYAYADELIADRRRNERDDFVSALVRAHRDSDTLSDTELRDGLLLLIFGGFDTTRNQLGLAMQTFMRHPDQWRLLAERPELGGKAVEEVMRVNPTVTWVTREAREDFSFQDLDIAAGTTVHLFSESAGTDPRVFGEYSFDIAAERKPHFGFGGGAHHCLGHFVARSDMSEALPLLARRMRDPRPDGGDEWLPDSGNTGPIRLPITFTPAA</sequence>
<dbReference type="Proteomes" id="UP000657574">
    <property type="component" value="Unassembled WGS sequence"/>
</dbReference>
<dbReference type="SUPFAM" id="SSF48264">
    <property type="entry name" value="Cytochrome P450"/>
    <property type="match status" value="1"/>
</dbReference>